<keyword evidence="6" id="KW-1185">Reference proteome</keyword>
<dbReference type="Gene3D" id="1.25.40.10">
    <property type="entry name" value="Tetratricopeptide repeat domain"/>
    <property type="match status" value="1"/>
</dbReference>
<evidence type="ECO:0000256" key="1">
    <source>
        <dbReference type="ARBA" id="ARBA00022729"/>
    </source>
</evidence>
<dbReference type="InterPro" id="IPR036280">
    <property type="entry name" value="Multihaem_cyt_sf"/>
</dbReference>
<dbReference type="AlphaFoldDB" id="A0A1G6B075"/>
<evidence type="ECO:0000256" key="2">
    <source>
        <dbReference type="PROSITE-ProRule" id="PRU00339"/>
    </source>
</evidence>
<keyword evidence="2" id="KW-0802">TPR repeat</keyword>
<dbReference type="Proteomes" id="UP000199071">
    <property type="component" value="Unassembled WGS sequence"/>
</dbReference>
<dbReference type="Pfam" id="PF09699">
    <property type="entry name" value="Paired_CXXCH_1"/>
    <property type="match status" value="1"/>
</dbReference>
<sequence length="674" mass="73490">MAPDTNRDGVLSADHRVNGILSRGFRLLVPPLAALIIVGGLGAQAVGQTLDAPAYVGSETCAECHAGQMEAWSDSHHGLAWTLPGEDTVLADFDDTEFADHGVMARFRREATRYLASVTETDGVTRDYEVHSVVGVEPLQQYLFETEPGRLQSFDIVWDTEKKTWFHLYPDQDLPPDDGLHWTGPYKNWNGRCAECHATGYEKKYDPKTRIYASTQAEIGVGCEACHGPGEAHLAWTEGREPEANSVPLDPFGFTMAFDGGNTEAEIQQCAGCHSLREAYGDGNPLPGTPYHDAYNLSLLTPNAYHADGQILGEVYVYGSFLQSKMYERGVGCMNCHDPHTTELKAEGNAVCTQCHSPAGNSEFPTLKLATYDSPEHHFHPDGSPGTECKSCHMTERTYMGNDLRADHSFRIPRPDLSAFTGAPDACTGCHQDQSADWAAERIAEWYPNSTKRNFHYGLTLARGRENPAAARDALIALAEATDVPAIARATALGLLQPVADPELAARFEPLLSNESALIRTEALELQRAAPPRDRVLRVINLLDDPATSVRFAAARQMLDAPVAQFPRDVEVKLAAAMKEWQASLTTRADYPETQLAIAGTALVTRNFPAAVAAFREAVTLDPQLVDAWVMLVRIPAALGDIDAARSALDEALAVNPDDPRLQAFAAELEAEQP</sequence>
<evidence type="ECO:0000259" key="4">
    <source>
        <dbReference type="Pfam" id="PF13435"/>
    </source>
</evidence>
<evidence type="ECO:0000313" key="6">
    <source>
        <dbReference type="Proteomes" id="UP000199071"/>
    </source>
</evidence>
<dbReference type="InterPro" id="IPR023155">
    <property type="entry name" value="Cyt_c-552/4"/>
</dbReference>
<dbReference type="SUPFAM" id="SSF48695">
    <property type="entry name" value="Multiheme cytochromes"/>
    <property type="match status" value="1"/>
</dbReference>
<dbReference type="Gene3D" id="1.10.1130.10">
    <property type="entry name" value="Flavocytochrome C3, Chain A"/>
    <property type="match status" value="2"/>
</dbReference>
<dbReference type="PANTHER" id="PTHR35038">
    <property type="entry name" value="DISSIMILATORY SULFITE REDUCTASE SIRA"/>
    <property type="match status" value="1"/>
</dbReference>
<dbReference type="InterPro" id="IPR011990">
    <property type="entry name" value="TPR-like_helical_dom_sf"/>
</dbReference>
<dbReference type="InterPro" id="IPR051829">
    <property type="entry name" value="Multiheme_Cytochr_ET"/>
</dbReference>
<accession>A0A1G6B075</accession>
<feature type="domain" description="Doubled CXXCH motif" evidence="3">
    <location>
        <begin position="332"/>
        <end position="358"/>
    </location>
</feature>
<dbReference type="PANTHER" id="PTHR35038:SF8">
    <property type="entry name" value="C-TYPE POLYHEME CYTOCHROME OMCC"/>
    <property type="match status" value="1"/>
</dbReference>
<dbReference type="OrthoDB" id="9814800at2"/>
<name>A0A1G6B075_9HYPH</name>
<dbReference type="Pfam" id="PF14559">
    <property type="entry name" value="TPR_19"/>
    <property type="match status" value="1"/>
</dbReference>
<feature type="domain" description="Cytochrome c-552/4" evidence="4">
    <location>
        <begin position="60"/>
        <end position="82"/>
    </location>
</feature>
<dbReference type="EMBL" id="FMXQ01000002">
    <property type="protein sequence ID" value="SDB14080.1"/>
    <property type="molecule type" value="Genomic_DNA"/>
</dbReference>
<dbReference type="InterPro" id="IPR019734">
    <property type="entry name" value="TPR_rpt"/>
</dbReference>
<feature type="repeat" description="TPR" evidence="2">
    <location>
        <begin position="626"/>
        <end position="659"/>
    </location>
</feature>
<keyword evidence="1" id="KW-0732">Signal</keyword>
<feature type="domain" description="Cytochrome c-552/4" evidence="4">
    <location>
        <begin position="190"/>
        <end position="228"/>
    </location>
</feature>
<organism evidence="5 6">
    <name type="scientific">Bauldia litoralis</name>
    <dbReference type="NCBI Taxonomy" id="665467"/>
    <lineage>
        <taxon>Bacteria</taxon>
        <taxon>Pseudomonadati</taxon>
        <taxon>Pseudomonadota</taxon>
        <taxon>Alphaproteobacteria</taxon>
        <taxon>Hyphomicrobiales</taxon>
        <taxon>Kaistiaceae</taxon>
        <taxon>Bauldia</taxon>
    </lineage>
</organism>
<evidence type="ECO:0000259" key="3">
    <source>
        <dbReference type="Pfam" id="PF09699"/>
    </source>
</evidence>
<protein>
    <submittedName>
        <fullName evidence="5">Doubled CXXCH domain-containing protein</fullName>
    </submittedName>
</protein>
<dbReference type="PROSITE" id="PS50005">
    <property type="entry name" value="TPR"/>
    <property type="match status" value="1"/>
</dbReference>
<dbReference type="STRING" id="665467.SAMN02982931_01070"/>
<reference evidence="5 6" key="1">
    <citation type="submission" date="2016-10" db="EMBL/GenBank/DDBJ databases">
        <authorList>
            <person name="de Groot N.N."/>
        </authorList>
    </citation>
    <scope>NUCLEOTIDE SEQUENCE [LARGE SCALE GENOMIC DNA]</scope>
    <source>
        <strain evidence="5 6">ATCC 35022</strain>
    </source>
</reference>
<proteinExistence type="predicted"/>
<dbReference type="Pfam" id="PF13435">
    <property type="entry name" value="Cytochrome_C554"/>
    <property type="match status" value="2"/>
</dbReference>
<dbReference type="SUPFAM" id="SSF48452">
    <property type="entry name" value="TPR-like"/>
    <property type="match status" value="1"/>
</dbReference>
<dbReference type="InterPro" id="IPR010177">
    <property type="entry name" value="Paired_CXXCH_1"/>
</dbReference>
<gene>
    <name evidence="5" type="ORF">SAMN02982931_01070</name>
</gene>
<evidence type="ECO:0000313" key="5">
    <source>
        <dbReference type="EMBL" id="SDB14080.1"/>
    </source>
</evidence>